<feature type="domain" description="Tyr recombinase" evidence="6">
    <location>
        <begin position="121"/>
        <end position="293"/>
    </location>
</feature>
<dbReference type="EMBL" id="PFRH01000087">
    <property type="protein sequence ID" value="PJC52483.1"/>
    <property type="molecule type" value="Genomic_DNA"/>
</dbReference>
<dbReference type="Gene3D" id="1.10.443.10">
    <property type="entry name" value="Intergrase catalytic core"/>
    <property type="match status" value="1"/>
</dbReference>
<evidence type="ECO:0000256" key="5">
    <source>
        <dbReference type="PROSITE-ProRule" id="PRU01248"/>
    </source>
</evidence>
<evidence type="ECO:0000313" key="9">
    <source>
        <dbReference type="Proteomes" id="UP000231456"/>
    </source>
</evidence>
<dbReference type="PROSITE" id="PS51900">
    <property type="entry name" value="CB"/>
    <property type="match status" value="1"/>
</dbReference>
<dbReference type="Pfam" id="PF13495">
    <property type="entry name" value="Phage_int_SAM_4"/>
    <property type="match status" value="1"/>
</dbReference>
<accession>A0A2M8F9R9</accession>
<dbReference type="GO" id="GO:0003677">
    <property type="term" value="F:DNA binding"/>
    <property type="evidence" value="ECO:0007669"/>
    <property type="project" value="UniProtKB-UniRule"/>
</dbReference>
<keyword evidence="3 5" id="KW-0238">DNA-binding</keyword>
<dbReference type="Proteomes" id="UP000231456">
    <property type="component" value="Unassembled WGS sequence"/>
</dbReference>
<evidence type="ECO:0000259" key="6">
    <source>
        <dbReference type="PROSITE" id="PS51898"/>
    </source>
</evidence>
<dbReference type="InterPro" id="IPR004107">
    <property type="entry name" value="Integrase_SAM-like_N"/>
</dbReference>
<keyword evidence="4" id="KW-0233">DNA recombination</keyword>
<evidence type="ECO:0000256" key="2">
    <source>
        <dbReference type="ARBA" id="ARBA00022908"/>
    </source>
</evidence>
<dbReference type="AlphaFoldDB" id="A0A2M8F9R9"/>
<organism evidence="8 9">
    <name type="scientific">Candidatus Magasanikbacteria bacterium CG_4_9_14_0_2_um_filter_42_11</name>
    <dbReference type="NCBI Taxonomy" id="1974643"/>
    <lineage>
        <taxon>Bacteria</taxon>
        <taxon>Candidatus Magasanikiibacteriota</taxon>
    </lineage>
</organism>
<dbReference type="InterPro" id="IPR044068">
    <property type="entry name" value="CB"/>
</dbReference>
<comment type="similarity">
    <text evidence="1">Belongs to the 'phage' integrase family.</text>
</comment>
<dbReference type="PANTHER" id="PTHR30349">
    <property type="entry name" value="PHAGE INTEGRASE-RELATED"/>
    <property type="match status" value="1"/>
</dbReference>
<evidence type="ECO:0000259" key="7">
    <source>
        <dbReference type="PROSITE" id="PS51900"/>
    </source>
</evidence>
<dbReference type="InterPro" id="IPR002104">
    <property type="entry name" value="Integrase_catalytic"/>
</dbReference>
<dbReference type="InterPro" id="IPR010998">
    <property type="entry name" value="Integrase_recombinase_N"/>
</dbReference>
<dbReference type="GO" id="GO:0015074">
    <property type="term" value="P:DNA integration"/>
    <property type="evidence" value="ECO:0007669"/>
    <property type="project" value="UniProtKB-KW"/>
</dbReference>
<gene>
    <name evidence="8" type="ORF">CO030_02640</name>
</gene>
<dbReference type="Gene3D" id="1.10.150.130">
    <property type="match status" value="1"/>
</dbReference>
<dbReference type="InterPro" id="IPR050090">
    <property type="entry name" value="Tyrosine_recombinase_XerCD"/>
</dbReference>
<evidence type="ECO:0000256" key="3">
    <source>
        <dbReference type="ARBA" id="ARBA00023125"/>
    </source>
</evidence>
<evidence type="ECO:0000313" key="8">
    <source>
        <dbReference type="EMBL" id="PJC52483.1"/>
    </source>
</evidence>
<dbReference type="SUPFAM" id="SSF56349">
    <property type="entry name" value="DNA breaking-rejoining enzymes"/>
    <property type="match status" value="1"/>
</dbReference>
<evidence type="ECO:0000256" key="4">
    <source>
        <dbReference type="ARBA" id="ARBA00023172"/>
    </source>
</evidence>
<evidence type="ECO:0000256" key="1">
    <source>
        <dbReference type="ARBA" id="ARBA00008857"/>
    </source>
</evidence>
<reference evidence="9" key="1">
    <citation type="submission" date="2017-09" db="EMBL/GenBank/DDBJ databases">
        <title>Depth-based differentiation of microbial function through sediment-hosted aquifers and enrichment of novel symbionts in the deep terrestrial subsurface.</title>
        <authorList>
            <person name="Probst A.J."/>
            <person name="Ladd B."/>
            <person name="Jarett J.K."/>
            <person name="Geller-Mcgrath D.E."/>
            <person name="Sieber C.M.K."/>
            <person name="Emerson J.B."/>
            <person name="Anantharaman K."/>
            <person name="Thomas B.C."/>
            <person name="Malmstrom R."/>
            <person name="Stieglmeier M."/>
            <person name="Klingl A."/>
            <person name="Woyke T."/>
            <person name="Ryan C.M."/>
            <person name="Banfield J.F."/>
        </authorList>
    </citation>
    <scope>NUCLEOTIDE SEQUENCE [LARGE SCALE GENOMIC DNA]</scope>
</reference>
<comment type="caution">
    <text evidence="8">The sequence shown here is derived from an EMBL/GenBank/DDBJ whole genome shotgun (WGS) entry which is preliminary data.</text>
</comment>
<dbReference type="InterPro" id="IPR013762">
    <property type="entry name" value="Integrase-like_cat_sf"/>
</dbReference>
<name>A0A2M8F9R9_9BACT</name>
<dbReference type="PANTHER" id="PTHR30349:SF64">
    <property type="entry name" value="PROPHAGE INTEGRASE INTD-RELATED"/>
    <property type="match status" value="1"/>
</dbReference>
<dbReference type="Pfam" id="PF00589">
    <property type="entry name" value="Phage_integrase"/>
    <property type="match status" value="1"/>
</dbReference>
<keyword evidence="2" id="KW-0229">DNA integration</keyword>
<protein>
    <submittedName>
        <fullName evidence="8">Integrase</fullName>
    </submittedName>
</protein>
<dbReference type="InterPro" id="IPR011010">
    <property type="entry name" value="DNA_brk_join_enz"/>
</dbReference>
<proteinExistence type="inferred from homology"/>
<feature type="domain" description="Core-binding (CB)" evidence="7">
    <location>
        <begin position="25"/>
        <end position="105"/>
    </location>
</feature>
<dbReference type="GO" id="GO:0006310">
    <property type="term" value="P:DNA recombination"/>
    <property type="evidence" value="ECO:0007669"/>
    <property type="project" value="UniProtKB-KW"/>
</dbReference>
<dbReference type="PROSITE" id="PS51898">
    <property type="entry name" value="TYR_RECOMBINASE"/>
    <property type="match status" value="1"/>
</dbReference>
<sequence length="295" mass="33706">MGSIPILVQNTNFCYTFFTKELTHFCMEGIIKKVENVLRLRNYSPKTRKAYILYIREYIIFAKKAGIKNKEEAIEQFLLNLHEKRSAQTANLALSSIKFLYGDVLKDPINIDLKFAKRAKKLPIVLSRKEIESIIDVIDNPKHRLMISLGYACGMRVSEVVNVKVQDLAIDELTVHIKEAKGKKDRISVLPEKLTDDLYNFIAGRQPKDYVFASNRGGKLTTTSLQKVFRESLKKADINKPATFHSLRHSFATHLLENGTDVRYVQALLGHANIRTTQIYTQVTNPILKNIKSPL</sequence>